<protein>
    <submittedName>
        <fullName evidence="10">Xenobiotic-transporting ATPase</fullName>
    </submittedName>
</protein>
<dbReference type="RefSeq" id="WP_025608972.1">
    <property type="nucleotide sequence ID" value="NZ_CP021235.1"/>
</dbReference>
<evidence type="ECO:0000256" key="4">
    <source>
        <dbReference type="ARBA" id="ARBA00022840"/>
    </source>
</evidence>
<feature type="transmembrane region" description="Helical" evidence="7">
    <location>
        <begin position="250"/>
        <end position="273"/>
    </location>
</feature>
<dbReference type="InterPro" id="IPR039421">
    <property type="entry name" value="Type_1_exporter"/>
</dbReference>
<evidence type="ECO:0000259" key="8">
    <source>
        <dbReference type="PROSITE" id="PS50893"/>
    </source>
</evidence>
<dbReference type="InterPro" id="IPR011527">
    <property type="entry name" value="ABC1_TM_dom"/>
</dbReference>
<dbReference type="PANTHER" id="PTHR43394">
    <property type="entry name" value="ATP-DEPENDENT PERMEASE MDL1, MITOCHONDRIAL"/>
    <property type="match status" value="1"/>
</dbReference>
<feature type="domain" description="ABC transmembrane type-1" evidence="9">
    <location>
        <begin position="31"/>
        <end position="308"/>
    </location>
</feature>
<dbReference type="EMBL" id="CP021235">
    <property type="protein sequence ID" value="ARS37325.1"/>
    <property type="molecule type" value="Genomic_DNA"/>
</dbReference>
<dbReference type="SUPFAM" id="SSF52540">
    <property type="entry name" value="P-loop containing nucleoside triphosphate hydrolases"/>
    <property type="match status" value="1"/>
</dbReference>
<evidence type="ECO:0000256" key="2">
    <source>
        <dbReference type="ARBA" id="ARBA00022692"/>
    </source>
</evidence>
<keyword evidence="4" id="KW-0067">ATP-binding</keyword>
<name>A0A1X9YWN9_9BACT</name>
<dbReference type="InterPro" id="IPR003439">
    <property type="entry name" value="ABC_transporter-like_ATP-bd"/>
</dbReference>
<dbReference type="KEGG" id="pact:CA264_18920"/>
<dbReference type="Pfam" id="PF00664">
    <property type="entry name" value="ABC_membrane"/>
    <property type="match status" value="1"/>
</dbReference>
<dbReference type="PROSITE" id="PS50893">
    <property type="entry name" value="ABC_TRANSPORTER_2"/>
    <property type="match status" value="1"/>
</dbReference>
<evidence type="ECO:0000256" key="1">
    <source>
        <dbReference type="ARBA" id="ARBA00004651"/>
    </source>
</evidence>
<dbReference type="PANTHER" id="PTHR43394:SF4">
    <property type="entry name" value="TOXIN SECRETION ABC TRANSPORTER ATP-BINDING PROTEIN"/>
    <property type="match status" value="1"/>
</dbReference>
<dbReference type="GO" id="GO:0005524">
    <property type="term" value="F:ATP binding"/>
    <property type="evidence" value="ECO:0007669"/>
    <property type="project" value="UniProtKB-KW"/>
</dbReference>
<dbReference type="InterPro" id="IPR036640">
    <property type="entry name" value="ABC1_TM_sf"/>
</dbReference>
<proteinExistence type="predicted"/>
<reference evidence="11" key="1">
    <citation type="submission" date="2017-05" db="EMBL/GenBank/DDBJ databases">
        <authorList>
            <person name="Ray J."/>
            <person name="Price M."/>
            <person name="Deutschbauer A."/>
        </authorList>
    </citation>
    <scope>NUCLEOTIDE SEQUENCE [LARGE SCALE GENOMIC DNA]</scope>
    <source>
        <strain evidence="11">DSM 19842</strain>
    </source>
</reference>
<dbReference type="SMART" id="SM00382">
    <property type="entry name" value="AAA"/>
    <property type="match status" value="1"/>
</dbReference>
<evidence type="ECO:0000259" key="9">
    <source>
        <dbReference type="PROSITE" id="PS50929"/>
    </source>
</evidence>
<dbReference type="Gene3D" id="1.20.1560.10">
    <property type="entry name" value="ABC transporter type 1, transmembrane domain"/>
    <property type="match status" value="1"/>
</dbReference>
<dbReference type="GO" id="GO:0015421">
    <property type="term" value="F:ABC-type oligopeptide transporter activity"/>
    <property type="evidence" value="ECO:0007669"/>
    <property type="project" value="TreeGrafter"/>
</dbReference>
<evidence type="ECO:0000256" key="5">
    <source>
        <dbReference type="ARBA" id="ARBA00022989"/>
    </source>
</evidence>
<dbReference type="STRING" id="709015.GCA_000472485_03818"/>
<dbReference type="Proteomes" id="UP000266292">
    <property type="component" value="Chromosome"/>
</dbReference>
<gene>
    <name evidence="10" type="ORF">CA264_18920</name>
</gene>
<dbReference type="InterPro" id="IPR027417">
    <property type="entry name" value="P-loop_NTPase"/>
</dbReference>
<evidence type="ECO:0000313" key="11">
    <source>
        <dbReference type="Proteomes" id="UP000266292"/>
    </source>
</evidence>
<dbReference type="SUPFAM" id="SSF90123">
    <property type="entry name" value="ABC transporter transmembrane region"/>
    <property type="match status" value="1"/>
</dbReference>
<keyword evidence="6 7" id="KW-0472">Membrane</keyword>
<evidence type="ECO:0000313" key="10">
    <source>
        <dbReference type="EMBL" id="ARS37325.1"/>
    </source>
</evidence>
<keyword evidence="11" id="KW-1185">Reference proteome</keyword>
<evidence type="ECO:0000256" key="6">
    <source>
        <dbReference type="ARBA" id="ARBA00023136"/>
    </source>
</evidence>
<organism evidence="10 11">
    <name type="scientific">Pontibacter actiniarum</name>
    <dbReference type="NCBI Taxonomy" id="323450"/>
    <lineage>
        <taxon>Bacteria</taxon>
        <taxon>Pseudomonadati</taxon>
        <taxon>Bacteroidota</taxon>
        <taxon>Cytophagia</taxon>
        <taxon>Cytophagales</taxon>
        <taxon>Hymenobacteraceae</taxon>
        <taxon>Pontibacter</taxon>
    </lineage>
</organism>
<evidence type="ECO:0000256" key="7">
    <source>
        <dbReference type="SAM" id="Phobius"/>
    </source>
</evidence>
<comment type="subcellular location">
    <subcellularLocation>
        <location evidence="1">Cell membrane</location>
        <topology evidence="1">Multi-pass membrane protein</topology>
    </subcellularLocation>
</comment>
<feature type="transmembrane region" description="Helical" evidence="7">
    <location>
        <begin position="140"/>
        <end position="158"/>
    </location>
</feature>
<accession>A0A1X9YWN9</accession>
<dbReference type="InterPro" id="IPR003593">
    <property type="entry name" value="AAA+_ATPase"/>
</dbReference>
<dbReference type="Gene3D" id="3.40.50.300">
    <property type="entry name" value="P-loop containing nucleotide triphosphate hydrolases"/>
    <property type="match status" value="1"/>
</dbReference>
<feature type="transmembrane region" description="Helical" evidence="7">
    <location>
        <begin position="27"/>
        <end position="51"/>
    </location>
</feature>
<dbReference type="PROSITE" id="PS50929">
    <property type="entry name" value="ABC_TM1F"/>
    <property type="match status" value="1"/>
</dbReference>
<dbReference type="GO" id="GO:0005886">
    <property type="term" value="C:plasma membrane"/>
    <property type="evidence" value="ECO:0007669"/>
    <property type="project" value="UniProtKB-SubCell"/>
</dbReference>
<keyword evidence="3" id="KW-0547">Nucleotide-binding</keyword>
<feature type="transmembrane region" description="Helical" evidence="7">
    <location>
        <begin position="63"/>
        <end position="88"/>
    </location>
</feature>
<evidence type="ECO:0000256" key="3">
    <source>
        <dbReference type="ARBA" id="ARBA00022741"/>
    </source>
</evidence>
<keyword evidence="2 7" id="KW-0812">Transmembrane</keyword>
<dbReference type="AlphaFoldDB" id="A0A1X9YWN9"/>
<feature type="transmembrane region" description="Helical" evidence="7">
    <location>
        <begin position="164"/>
        <end position="182"/>
    </location>
</feature>
<feature type="domain" description="ABC transporter" evidence="8">
    <location>
        <begin position="342"/>
        <end position="576"/>
    </location>
</feature>
<dbReference type="Pfam" id="PF00005">
    <property type="entry name" value="ABC_tran"/>
    <property type="match status" value="1"/>
</dbReference>
<sequence>MNTSSKKKYTPMQRFLQLLTLERREILYMYVYALTAGLISLSLPLGIQSIIGFVSSGEIPVSVVVLIALIVLALLLMGGLQVMQLWLVEFIQQRLFARTAFDFAYRVPRLQQEELRAYYPPELMNRFLDVPLLQKGLAKILIDFSTAVIQIIFGLILLSLYHPYFIFFGVILIIALGLILWWTGDKGVKTSLEESKYKYKLVAWLEEMARSLSTFQLVGHTNLPMQRTDGYVSSYLKVRKEHFRVLMTQYFSFVAFKTFITGGLLVLGCVLVVQQEINIGQFVASEIIIILLMTAVEKIIVKLDTVYDVLTSLDKIGTVTDLPIEEAQGIDLREGVKQGLEVQVKSLAYKYTDAKKLALDHVSFHIRPGERICLAGYNSSGKSTLINLLLGLFPSYEGSIAYNGLSLRDLNKASLRSLIGDNISKEQVFDGTFLDNLTLGQELPMQDVVWALEVTGLTQFVHALPEGLHTYLTGGSMRLPASVARKIILARSLVQRPRLLIIDDFWAGMEKPEKMRLLGLLFAPEFNWTVLIVSNDPDVMQLCHRTLLLQEGQLVASGPFAEMRQRHELQDLITIPV</sequence>
<keyword evidence="5 7" id="KW-1133">Transmembrane helix</keyword>
<dbReference type="GO" id="GO:0016887">
    <property type="term" value="F:ATP hydrolysis activity"/>
    <property type="evidence" value="ECO:0007669"/>
    <property type="project" value="InterPro"/>
</dbReference>
<dbReference type="OrthoDB" id="311344at2"/>